<reference evidence="3 4" key="1">
    <citation type="submission" date="2023-10" db="EMBL/GenBank/DDBJ databases">
        <title>Genome-Wide Identification Analysis in wild type Solanum Pinnatisectum Reveals Some Genes Defensing Phytophthora Infestans.</title>
        <authorList>
            <person name="Sun C."/>
        </authorList>
    </citation>
    <scope>NUCLEOTIDE SEQUENCE [LARGE SCALE GENOMIC DNA]</scope>
    <source>
        <strain evidence="3">LQN</strain>
        <tissue evidence="3">Leaf</tissue>
    </source>
</reference>
<evidence type="ECO:0000259" key="2">
    <source>
        <dbReference type="Pfam" id="PF24924"/>
    </source>
</evidence>
<feature type="domain" description="DUF7745" evidence="2">
    <location>
        <begin position="45"/>
        <end position="365"/>
    </location>
</feature>
<evidence type="ECO:0000313" key="3">
    <source>
        <dbReference type="EMBL" id="KAK4738151.1"/>
    </source>
</evidence>
<sequence>MYVWKPICCLFGEGILTVLYFVGMDRFPKFDMVVEAPVLLKMWYDDLNVFHKRDLNKYVGALTELINMVGWPELVEVLTGYWDNERMVFRFGTMEITPTIEEIRDGIDTVGTGLERRVRKQESILIPNKPTLEDIINWLGLRKDYAHWAEGSSISFMNLYTRFGHASFYSNYNQEFRVTFKEWDGIRPLAFTIALLGTMVFSQGPSLSINTRVVMLAHTLFHGHLNQGQVKYYPIAPVILSDMYRALGRCKEGHRYFQGCNLLLQWWILSHLAKGRGTQQLHTLDNNNSLKGLNDVLFWADLENRKTRGRWAQIFSELREDDIQWMFDRFISKDVIVRGHRQLVLPLPGIRVRKNTNYPPNAYYRIYVFDIRDDRVHEASEMLREWKKAVRMDEKTIAVDWFNAGYDENYKAWLKDNIQGISFPVPNIYRSVEDKESKALIELREVKKEAQKMHNEFLRKQEEDKYAFESVTQELESLRSDLGELNLWIEDKKNGMCREDWEEKGRRSEGYLLMIQYRLQHLMAQNKRSKLEAGPSGTS</sequence>
<dbReference type="Proteomes" id="UP001311915">
    <property type="component" value="Unassembled WGS sequence"/>
</dbReference>
<dbReference type="EMBL" id="JAWPEI010000001">
    <property type="protein sequence ID" value="KAK4738151.1"/>
    <property type="molecule type" value="Genomic_DNA"/>
</dbReference>
<feature type="coiled-coil region" evidence="1">
    <location>
        <begin position="429"/>
        <end position="463"/>
    </location>
</feature>
<comment type="caution">
    <text evidence="3">The sequence shown here is derived from an EMBL/GenBank/DDBJ whole genome shotgun (WGS) entry which is preliminary data.</text>
</comment>
<keyword evidence="4" id="KW-1185">Reference proteome</keyword>
<evidence type="ECO:0000313" key="4">
    <source>
        <dbReference type="Proteomes" id="UP001311915"/>
    </source>
</evidence>
<dbReference type="GO" id="GO:0010073">
    <property type="term" value="P:meristem maintenance"/>
    <property type="evidence" value="ECO:0007669"/>
    <property type="project" value="InterPro"/>
</dbReference>
<gene>
    <name evidence="3" type="ORF">R3W88_001848</name>
</gene>
<dbReference type="PANTHER" id="PTHR46033:SF16">
    <property type="entry name" value="AMINOTRANSFERASE-LIKE PLANT MOBILE DOMAIN-CONTAINING PROTEIN"/>
    <property type="match status" value="1"/>
</dbReference>
<dbReference type="PANTHER" id="PTHR46033">
    <property type="entry name" value="PROTEIN MAIN-LIKE 2"/>
    <property type="match status" value="1"/>
</dbReference>
<dbReference type="Pfam" id="PF24924">
    <property type="entry name" value="DUF7745"/>
    <property type="match status" value="1"/>
</dbReference>
<accession>A0AAV9MK48</accession>
<dbReference type="InterPro" id="IPR056647">
    <property type="entry name" value="DUF7745"/>
</dbReference>
<name>A0AAV9MK48_9SOLN</name>
<organism evidence="3 4">
    <name type="scientific">Solanum pinnatisectum</name>
    <name type="common">tansyleaf nightshade</name>
    <dbReference type="NCBI Taxonomy" id="50273"/>
    <lineage>
        <taxon>Eukaryota</taxon>
        <taxon>Viridiplantae</taxon>
        <taxon>Streptophyta</taxon>
        <taxon>Embryophyta</taxon>
        <taxon>Tracheophyta</taxon>
        <taxon>Spermatophyta</taxon>
        <taxon>Magnoliopsida</taxon>
        <taxon>eudicotyledons</taxon>
        <taxon>Gunneridae</taxon>
        <taxon>Pentapetalae</taxon>
        <taxon>asterids</taxon>
        <taxon>lamiids</taxon>
        <taxon>Solanales</taxon>
        <taxon>Solanaceae</taxon>
        <taxon>Solanoideae</taxon>
        <taxon>Solaneae</taxon>
        <taxon>Solanum</taxon>
    </lineage>
</organism>
<protein>
    <recommendedName>
        <fullName evidence="2">DUF7745 domain-containing protein</fullName>
    </recommendedName>
</protein>
<dbReference type="InterPro" id="IPR044824">
    <property type="entry name" value="MAIN-like"/>
</dbReference>
<evidence type="ECO:0000256" key="1">
    <source>
        <dbReference type="SAM" id="Coils"/>
    </source>
</evidence>
<dbReference type="AlphaFoldDB" id="A0AAV9MK48"/>
<keyword evidence="1" id="KW-0175">Coiled coil</keyword>
<proteinExistence type="predicted"/>